<evidence type="ECO:0000256" key="4">
    <source>
        <dbReference type="ARBA" id="ARBA00022729"/>
    </source>
</evidence>
<proteinExistence type="inferred from homology"/>
<dbReference type="PANTHER" id="PTHR30632">
    <property type="entry name" value="MOLYBDATE-BINDING PERIPLASMIC PROTEIN"/>
    <property type="match status" value="1"/>
</dbReference>
<dbReference type="EMBL" id="PZZL01000003">
    <property type="protein sequence ID" value="PTM60221.1"/>
    <property type="molecule type" value="Genomic_DNA"/>
</dbReference>
<accession>A0A2T4ZEA3</accession>
<dbReference type="RefSeq" id="WP_108175853.1">
    <property type="nucleotide sequence ID" value="NZ_PZZL01000003.1"/>
</dbReference>
<feature type="binding site" evidence="6">
    <location>
        <position position="65"/>
    </location>
    <ligand>
        <name>molybdate</name>
        <dbReference type="ChEBI" id="CHEBI:36264"/>
    </ligand>
</feature>
<feature type="signal peptide" evidence="7">
    <location>
        <begin position="1"/>
        <end position="25"/>
    </location>
</feature>
<keyword evidence="9" id="KW-1185">Reference proteome</keyword>
<organism evidence="8 9">
    <name type="scientific">Phreatobacter oligotrophus</name>
    <dbReference type="NCBI Taxonomy" id="1122261"/>
    <lineage>
        <taxon>Bacteria</taxon>
        <taxon>Pseudomonadati</taxon>
        <taxon>Pseudomonadota</taxon>
        <taxon>Alphaproteobacteria</taxon>
        <taxon>Hyphomicrobiales</taxon>
        <taxon>Phreatobacteraceae</taxon>
        <taxon>Phreatobacter</taxon>
    </lineage>
</organism>
<dbReference type="Proteomes" id="UP000241808">
    <property type="component" value="Unassembled WGS sequence"/>
</dbReference>
<evidence type="ECO:0000256" key="3">
    <source>
        <dbReference type="ARBA" id="ARBA00022723"/>
    </source>
</evidence>
<keyword evidence="2 6" id="KW-0500">Molybdenum</keyword>
<keyword evidence="3 6" id="KW-0479">Metal-binding</keyword>
<name>A0A2T4ZEA3_9HYPH</name>
<feature type="binding site" evidence="6">
    <location>
        <position position="196"/>
    </location>
    <ligand>
        <name>molybdate</name>
        <dbReference type="ChEBI" id="CHEBI:36264"/>
    </ligand>
</feature>
<comment type="similarity">
    <text evidence="1">Belongs to the bacterial solute-binding protein ModA family.</text>
</comment>
<feature type="binding site" evidence="6">
    <location>
        <position position="178"/>
    </location>
    <ligand>
        <name>molybdate</name>
        <dbReference type="ChEBI" id="CHEBI:36264"/>
    </ligand>
</feature>
<evidence type="ECO:0000256" key="6">
    <source>
        <dbReference type="PIRSR" id="PIRSR004846-1"/>
    </source>
</evidence>
<comment type="subunit">
    <text evidence="5">The complex is composed of two ATP-binding proteins (ModC), two transmembrane proteins (ModB) and a solute-binding protein (ModA).</text>
</comment>
<protein>
    <submittedName>
        <fullName evidence="8">Molybdate transport system substrate-binding protein</fullName>
    </submittedName>
</protein>
<gene>
    <name evidence="8" type="ORF">C8P69_103149</name>
</gene>
<sequence length="260" mass="27252">MRILGFTRRILPLVLLAGVASPSRAQETRPLVVFAAASLQTALTAIAADWQRETGKRVTFSFAASSALARQLDQGAPADLFASADLDWMDFAEQRRLIRAGTRRTLLGNSLVLVEPVSETPVALAIAPGFPLAAAIGASRLATGNVQSVPVGRYAQAALTALGVWTEVAPRIAGADNVRAALALVARGEARFGIVYATDARTEPRVRVVGTFPAGSHPPIAYPVAVTAGSTHPDAVAFLAYLASPAAVRIFEAEGFTVLR</sequence>
<dbReference type="AlphaFoldDB" id="A0A2T4ZEA3"/>
<evidence type="ECO:0000256" key="5">
    <source>
        <dbReference type="ARBA" id="ARBA00062515"/>
    </source>
</evidence>
<evidence type="ECO:0000256" key="2">
    <source>
        <dbReference type="ARBA" id="ARBA00022505"/>
    </source>
</evidence>
<dbReference type="Pfam" id="PF13531">
    <property type="entry name" value="SBP_bac_11"/>
    <property type="match status" value="1"/>
</dbReference>
<dbReference type="NCBIfam" id="TIGR01256">
    <property type="entry name" value="modA"/>
    <property type="match status" value="1"/>
</dbReference>
<keyword evidence="4 7" id="KW-0732">Signal</keyword>
<dbReference type="GO" id="GO:1901359">
    <property type="term" value="F:tungstate binding"/>
    <property type="evidence" value="ECO:0007669"/>
    <property type="project" value="UniProtKB-ARBA"/>
</dbReference>
<evidence type="ECO:0000313" key="8">
    <source>
        <dbReference type="EMBL" id="PTM60221.1"/>
    </source>
</evidence>
<dbReference type="InterPro" id="IPR050682">
    <property type="entry name" value="ModA/WtpA"/>
</dbReference>
<reference evidence="8 9" key="1">
    <citation type="submission" date="2018-04" db="EMBL/GenBank/DDBJ databases">
        <title>Genomic Encyclopedia of Archaeal and Bacterial Type Strains, Phase II (KMG-II): from individual species to whole genera.</title>
        <authorList>
            <person name="Goeker M."/>
        </authorList>
    </citation>
    <scope>NUCLEOTIDE SEQUENCE [LARGE SCALE GENOMIC DNA]</scope>
    <source>
        <strain evidence="8 9">DSM 25521</strain>
    </source>
</reference>
<dbReference type="FunFam" id="3.40.190.10:FF:000035">
    <property type="entry name" value="Molybdate ABC transporter substrate-binding protein"/>
    <property type="match status" value="1"/>
</dbReference>
<dbReference type="SUPFAM" id="SSF53850">
    <property type="entry name" value="Periplasmic binding protein-like II"/>
    <property type="match status" value="1"/>
</dbReference>
<dbReference type="OrthoDB" id="9785015at2"/>
<dbReference type="GO" id="GO:0046872">
    <property type="term" value="F:metal ion binding"/>
    <property type="evidence" value="ECO:0007669"/>
    <property type="project" value="UniProtKB-KW"/>
</dbReference>
<dbReference type="Gene3D" id="3.40.190.10">
    <property type="entry name" value="Periplasmic binding protein-like II"/>
    <property type="match status" value="2"/>
</dbReference>
<feature type="binding site" evidence="6">
    <location>
        <position position="38"/>
    </location>
    <ligand>
        <name>molybdate</name>
        <dbReference type="ChEBI" id="CHEBI:36264"/>
    </ligand>
</feature>
<dbReference type="GO" id="GO:0015689">
    <property type="term" value="P:molybdate ion transport"/>
    <property type="evidence" value="ECO:0007669"/>
    <property type="project" value="InterPro"/>
</dbReference>
<dbReference type="PIRSF" id="PIRSF004846">
    <property type="entry name" value="ModA"/>
    <property type="match status" value="1"/>
</dbReference>
<dbReference type="PANTHER" id="PTHR30632:SF17">
    <property type="entry name" value="MOLYBDATE-BINDING PROTEIN MODA"/>
    <property type="match status" value="1"/>
</dbReference>
<feature type="chain" id="PRO_5015755102" evidence="7">
    <location>
        <begin position="26"/>
        <end position="260"/>
    </location>
</feature>
<evidence type="ECO:0000256" key="1">
    <source>
        <dbReference type="ARBA" id="ARBA00009175"/>
    </source>
</evidence>
<dbReference type="GO" id="GO:0030288">
    <property type="term" value="C:outer membrane-bounded periplasmic space"/>
    <property type="evidence" value="ECO:0007669"/>
    <property type="project" value="TreeGrafter"/>
</dbReference>
<dbReference type="InterPro" id="IPR005950">
    <property type="entry name" value="ModA"/>
</dbReference>
<evidence type="ECO:0000313" key="9">
    <source>
        <dbReference type="Proteomes" id="UP000241808"/>
    </source>
</evidence>
<comment type="caution">
    <text evidence="8">The sequence shown here is derived from an EMBL/GenBank/DDBJ whole genome shotgun (WGS) entry which is preliminary data.</text>
</comment>
<dbReference type="GO" id="GO:0030973">
    <property type="term" value="F:molybdate ion binding"/>
    <property type="evidence" value="ECO:0007669"/>
    <property type="project" value="TreeGrafter"/>
</dbReference>
<evidence type="ECO:0000256" key="7">
    <source>
        <dbReference type="SAM" id="SignalP"/>
    </source>
</evidence>